<name>A0A9P4NF60_9PEZI</name>
<comment type="caution">
    <text evidence="3">The sequence shown here is derived from an EMBL/GenBank/DDBJ whole genome shotgun (WGS) entry which is preliminary data.</text>
</comment>
<feature type="compositionally biased region" description="Acidic residues" evidence="2">
    <location>
        <begin position="20"/>
        <end position="30"/>
    </location>
</feature>
<sequence>MDPSQSLQEVDLTDLPPNDDIPEEAEDLTVSDDTGHEYAPPARIAARFYRPSASRRKSSAASSRRNSLTSNHSQLSNSSYRAACKSNHVAQYLRRASIIESRKARLAAREAHAEQVRLRAALAKSAPRGSNSEERALAAQQAREKHLALVASTCAEEVRRAKKKAEEMREKRAADEERYRVEMEEKHAEVERRRMEYKRTTRRPRTASTPPGADVKKSVIDATSKLDEDAAARLIQIAWKTQRRKRMLDAFNGLGLSIDQVHDTSFEDVSSKLLDENVLAITTRVLELYNLYQNDESASATPTLTPTRNFLTAYLILGHPAQVFNKDGAQESDLITKAKDLVLSFETALSKSTIENRYTPPPTPLESLHLTHTAYLTAFNDWKAQDASTLISMMVGSFVNLDSIWQSVKDDTDGEVNSDYRDGIRDNQITIYSKLRRLAGRDRADALIRKAIRESRRSIMRKKPAGDVRPRVAPENVAIHPEPNDPSAPLTVAPDIGSHIATALPESEADQSRAITRLFSVMPDNRTLTHELAINKDYRVGSDSGANTRDEIYRKVCDKMLEAFRKDEKDAAVWTASVAENIRAKLLHLVGKPSPSNTTRNMITEILDPELIGRQCAQGSFSYQTFFSFMAGLLPKLCAPFRDEEVKVLCQDMQHYGNVEEMIEKVFKLLHMIDLFSLDYSNFLLTAVAPKLIQEAPGYEQRMFAKDLDEGVITLQKTKRWWKNANVNVVTEIDRRDPTSSPTVQKIYARGLVDLAIASTHLKDTEVPETLQLDIKRLTQIRADAVRITIIGSILLTAKNILKRDVRSQWKPEATQMWEVLKAGYGKEDDTVPINMCSIIERARPMPPNVKSSVQSYIARILPQGDTGRFIDPVVKVLFQRLKTHIFNRISASSSGERVRVATTAGEGLASNGLPEFISQVGEMVDTLNKLSDVDRRAHGVWYEQVAKECEAMGSEDEEAA</sequence>
<dbReference type="GO" id="GO:0010737">
    <property type="term" value="P:protein kinase A signaling"/>
    <property type="evidence" value="ECO:0007669"/>
    <property type="project" value="TreeGrafter"/>
</dbReference>
<feature type="region of interest" description="Disordered" evidence="2">
    <location>
        <begin position="192"/>
        <end position="215"/>
    </location>
</feature>
<accession>A0A9P4NF60</accession>
<dbReference type="AlphaFoldDB" id="A0A9P4NF60"/>
<evidence type="ECO:0000313" key="3">
    <source>
        <dbReference type="EMBL" id="KAF2418765.1"/>
    </source>
</evidence>
<evidence type="ECO:0000256" key="2">
    <source>
        <dbReference type="SAM" id="MobiDB-lite"/>
    </source>
</evidence>
<organism evidence="3 4">
    <name type="scientific">Tothia fuscella</name>
    <dbReference type="NCBI Taxonomy" id="1048955"/>
    <lineage>
        <taxon>Eukaryota</taxon>
        <taxon>Fungi</taxon>
        <taxon>Dikarya</taxon>
        <taxon>Ascomycota</taxon>
        <taxon>Pezizomycotina</taxon>
        <taxon>Dothideomycetes</taxon>
        <taxon>Pleosporomycetidae</taxon>
        <taxon>Venturiales</taxon>
        <taxon>Cylindrosympodiaceae</taxon>
        <taxon>Tothia</taxon>
    </lineage>
</organism>
<dbReference type="PANTHER" id="PTHR12832">
    <property type="entry name" value="TESTIS-SPECIFIC PROTEIN PBS13 T-COMPLEX 11"/>
    <property type="match status" value="1"/>
</dbReference>
<dbReference type="Proteomes" id="UP000800235">
    <property type="component" value="Unassembled WGS sequence"/>
</dbReference>
<feature type="region of interest" description="Disordered" evidence="2">
    <location>
        <begin position="1"/>
        <end position="76"/>
    </location>
</feature>
<evidence type="ECO:0000256" key="1">
    <source>
        <dbReference type="ARBA" id="ARBA00010954"/>
    </source>
</evidence>
<proteinExistence type="inferred from homology"/>
<comment type="similarity">
    <text evidence="1">Belongs to the TCP11 family.</text>
</comment>
<dbReference type="EMBL" id="MU007124">
    <property type="protein sequence ID" value="KAF2418765.1"/>
    <property type="molecule type" value="Genomic_DNA"/>
</dbReference>
<dbReference type="Pfam" id="PF05794">
    <property type="entry name" value="Tcp11"/>
    <property type="match status" value="1"/>
</dbReference>
<evidence type="ECO:0000313" key="4">
    <source>
        <dbReference type="Proteomes" id="UP000800235"/>
    </source>
</evidence>
<keyword evidence="4" id="KW-1185">Reference proteome</keyword>
<dbReference type="PANTHER" id="PTHR12832:SF18">
    <property type="entry name" value="IQ CALMODULIN-BINDING MOTIF DOMAIN PROTEIN (AFU_ORTHOLOGUE AFUA_1G08920)"/>
    <property type="match status" value="1"/>
</dbReference>
<reference evidence="3" key="1">
    <citation type="journal article" date="2020" name="Stud. Mycol.">
        <title>101 Dothideomycetes genomes: a test case for predicting lifestyles and emergence of pathogens.</title>
        <authorList>
            <person name="Haridas S."/>
            <person name="Albert R."/>
            <person name="Binder M."/>
            <person name="Bloem J."/>
            <person name="Labutti K."/>
            <person name="Salamov A."/>
            <person name="Andreopoulos B."/>
            <person name="Baker S."/>
            <person name="Barry K."/>
            <person name="Bills G."/>
            <person name="Bluhm B."/>
            <person name="Cannon C."/>
            <person name="Castanera R."/>
            <person name="Culley D."/>
            <person name="Daum C."/>
            <person name="Ezra D."/>
            <person name="Gonzalez J."/>
            <person name="Henrissat B."/>
            <person name="Kuo A."/>
            <person name="Liang C."/>
            <person name="Lipzen A."/>
            <person name="Lutzoni F."/>
            <person name="Magnuson J."/>
            <person name="Mondo S."/>
            <person name="Nolan M."/>
            <person name="Ohm R."/>
            <person name="Pangilinan J."/>
            <person name="Park H.-J."/>
            <person name="Ramirez L."/>
            <person name="Alfaro M."/>
            <person name="Sun H."/>
            <person name="Tritt A."/>
            <person name="Yoshinaga Y."/>
            <person name="Zwiers L.-H."/>
            <person name="Turgeon B."/>
            <person name="Goodwin S."/>
            <person name="Spatafora J."/>
            <person name="Crous P."/>
            <person name="Grigoriev I."/>
        </authorList>
    </citation>
    <scope>NUCLEOTIDE SEQUENCE</scope>
    <source>
        <strain evidence="3">CBS 130266</strain>
    </source>
</reference>
<dbReference type="OrthoDB" id="276323at2759"/>
<gene>
    <name evidence="3" type="ORF">EJ08DRAFT_666080</name>
</gene>
<protein>
    <submittedName>
        <fullName evidence="3">Uncharacterized protein</fullName>
    </submittedName>
</protein>
<dbReference type="InterPro" id="IPR008862">
    <property type="entry name" value="Tcp11"/>
</dbReference>